<name>A0ACD3B3Q9_9AGAR</name>
<dbReference type="Proteomes" id="UP000308600">
    <property type="component" value="Unassembled WGS sequence"/>
</dbReference>
<keyword evidence="2" id="KW-1185">Reference proteome</keyword>
<sequence>MGNKSKAGDSNNPFTNRTPPPSDSETAEQMTKRIKQEEAAQQVSKEIDEILYERKKYLEKKRKAVQILLLGQSESGKSSILKNFHLAFAPKAFQKEREVWRTVIQLNLISSIKRVLDILKEEWEPEELEIPTTPDLDTPLLRNLRRMRLGLSPLIFLENTLTHSLAPELAGSGDVCVRAGTPWKSLLNLRRPSTASSESRRKTSSSDPSSVLVASRDNIVALWEDQAVQEVLKRRELRLEFTSGFFLHDARRIASEDYVPTDADIVRARVRTMGAEEHQLTIEKGEQGLDSGSDIYVTDVGGSRSARQSWIPFFESVNAILFIAPLAFNETLEEDPRVNRLEDSFSLWREICSSKLLMHAQLILFLNKKDVLSATLEAGVTVKKYVPSYNMPNDVLHVTKYFREKFHAYLRKLSPKPRPFMCYETSALDTSATAAVLVGVREIIIRQQLEDAQML</sequence>
<proteinExistence type="predicted"/>
<dbReference type="EMBL" id="ML208287">
    <property type="protein sequence ID" value="TFK72297.1"/>
    <property type="molecule type" value="Genomic_DNA"/>
</dbReference>
<evidence type="ECO:0000313" key="2">
    <source>
        <dbReference type="Proteomes" id="UP000308600"/>
    </source>
</evidence>
<accession>A0ACD3B3Q9</accession>
<reference evidence="1 2" key="1">
    <citation type="journal article" date="2019" name="Nat. Ecol. Evol.">
        <title>Megaphylogeny resolves global patterns of mushroom evolution.</title>
        <authorList>
            <person name="Varga T."/>
            <person name="Krizsan K."/>
            <person name="Foldi C."/>
            <person name="Dima B."/>
            <person name="Sanchez-Garcia M."/>
            <person name="Sanchez-Ramirez S."/>
            <person name="Szollosi G.J."/>
            <person name="Szarkandi J.G."/>
            <person name="Papp V."/>
            <person name="Albert L."/>
            <person name="Andreopoulos W."/>
            <person name="Angelini C."/>
            <person name="Antonin V."/>
            <person name="Barry K.W."/>
            <person name="Bougher N.L."/>
            <person name="Buchanan P."/>
            <person name="Buyck B."/>
            <person name="Bense V."/>
            <person name="Catcheside P."/>
            <person name="Chovatia M."/>
            <person name="Cooper J."/>
            <person name="Damon W."/>
            <person name="Desjardin D."/>
            <person name="Finy P."/>
            <person name="Geml J."/>
            <person name="Haridas S."/>
            <person name="Hughes K."/>
            <person name="Justo A."/>
            <person name="Karasinski D."/>
            <person name="Kautmanova I."/>
            <person name="Kiss B."/>
            <person name="Kocsube S."/>
            <person name="Kotiranta H."/>
            <person name="LaButti K.M."/>
            <person name="Lechner B.E."/>
            <person name="Liimatainen K."/>
            <person name="Lipzen A."/>
            <person name="Lukacs Z."/>
            <person name="Mihaltcheva S."/>
            <person name="Morgado L.N."/>
            <person name="Niskanen T."/>
            <person name="Noordeloos M.E."/>
            <person name="Ohm R.A."/>
            <person name="Ortiz-Santana B."/>
            <person name="Ovrebo C."/>
            <person name="Racz N."/>
            <person name="Riley R."/>
            <person name="Savchenko A."/>
            <person name="Shiryaev A."/>
            <person name="Soop K."/>
            <person name="Spirin V."/>
            <person name="Szebenyi C."/>
            <person name="Tomsovsky M."/>
            <person name="Tulloss R.E."/>
            <person name="Uehling J."/>
            <person name="Grigoriev I.V."/>
            <person name="Vagvolgyi C."/>
            <person name="Papp T."/>
            <person name="Martin F.M."/>
            <person name="Miettinen O."/>
            <person name="Hibbett D.S."/>
            <person name="Nagy L.G."/>
        </authorList>
    </citation>
    <scope>NUCLEOTIDE SEQUENCE [LARGE SCALE GENOMIC DNA]</scope>
    <source>
        <strain evidence="1 2">NL-1719</strain>
    </source>
</reference>
<protein>
    <submittedName>
        <fullName evidence="1">Heterotrimeric GTP-binding alpha subunit</fullName>
    </submittedName>
</protein>
<evidence type="ECO:0000313" key="1">
    <source>
        <dbReference type="EMBL" id="TFK72297.1"/>
    </source>
</evidence>
<gene>
    <name evidence="1" type="ORF">BDN72DRAFT_344235</name>
</gene>
<organism evidence="1 2">
    <name type="scientific">Pluteus cervinus</name>
    <dbReference type="NCBI Taxonomy" id="181527"/>
    <lineage>
        <taxon>Eukaryota</taxon>
        <taxon>Fungi</taxon>
        <taxon>Dikarya</taxon>
        <taxon>Basidiomycota</taxon>
        <taxon>Agaricomycotina</taxon>
        <taxon>Agaricomycetes</taxon>
        <taxon>Agaricomycetidae</taxon>
        <taxon>Agaricales</taxon>
        <taxon>Pluteineae</taxon>
        <taxon>Pluteaceae</taxon>
        <taxon>Pluteus</taxon>
    </lineage>
</organism>